<organism evidence="1 2">
    <name type="scientific">Acanthoscelides obtectus</name>
    <name type="common">Bean weevil</name>
    <name type="synonym">Bruchus obtectus</name>
    <dbReference type="NCBI Taxonomy" id="200917"/>
    <lineage>
        <taxon>Eukaryota</taxon>
        <taxon>Metazoa</taxon>
        <taxon>Ecdysozoa</taxon>
        <taxon>Arthropoda</taxon>
        <taxon>Hexapoda</taxon>
        <taxon>Insecta</taxon>
        <taxon>Pterygota</taxon>
        <taxon>Neoptera</taxon>
        <taxon>Endopterygota</taxon>
        <taxon>Coleoptera</taxon>
        <taxon>Polyphaga</taxon>
        <taxon>Cucujiformia</taxon>
        <taxon>Chrysomeloidea</taxon>
        <taxon>Chrysomelidae</taxon>
        <taxon>Bruchinae</taxon>
        <taxon>Bruchini</taxon>
        <taxon>Acanthoscelides</taxon>
    </lineage>
</organism>
<sequence length="42" mass="4812">MEIIEREPSQIQLPKPTNSVEVARFVTESHSTICVLVDRTEE</sequence>
<comment type="caution">
    <text evidence="1">The sequence shown here is derived from an EMBL/GenBank/DDBJ whole genome shotgun (WGS) entry which is preliminary data.</text>
</comment>
<proteinExistence type="predicted"/>
<keyword evidence="2" id="KW-1185">Reference proteome</keyword>
<dbReference type="AlphaFoldDB" id="A0A9P0LMU5"/>
<reference evidence="1" key="1">
    <citation type="submission" date="2022-03" db="EMBL/GenBank/DDBJ databases">
        <authorList>
            <person name="Sayadi A."/>
        </authorList>
    </citation>
    <scope>NUCLEOTIDE SEQUENCE</scope>
</reference>
<gene>
    <name evidence="1" type="ORF">ACAOBT_LOCUS25209</name>
</gene>
<name>A0A9P0LMU5_ACAOB</name>
<dbReference type="Proteomes" id="UP001152888">
    <property type="component" value="Unassembled WGS sequence"/>
</dbReference>
<evidence type="ECO:0000313" key="1">
    <source>
        <dbReference type="EMBL" id="CAH1999849.1"/>
    </source>
</evidence>
<dbReference type="EMBL" id="CAKOFQ010007382">
    <property type="protein sequence ID" value="CAH1999849.1"/>
    <property type="molecule type" value="Genomic_DNA"/>
</dbReference>
<evidence type="ECO:0000313" key="2">
    <source>
        <dbReference type="Proteomes" id="UP001152888"/>
    </source>
</evidence>
<accession>A0A9P0LMU5</accession>
<protein>
    <submittedName>
        <fullName evidence="1">Uncharacterized protein</fullName>
    </submittedName>
</protein>